<evidence type="ECO:0000313" key="2">
    <source>
        <dbReference type="Proteomes" id="UP001174909"/>
    </source>
</evidence>
<feature type="non-terminal residue" evidence="1">
    <location>
        <position position="1"/>
    </location>
</feature>
<protein>
    <submittedName>
        <fullName evidence="1">Uncharacterized protein</fullName>
    </submittedName>
</protein>
<dbReference type="Gene3D" id="2.60.40.2030">
    <property type="match status" value="1"/>
</dbReference>
<evidence type="ECO:0000313" key="1">
    <source>
        <dbReference type="EMBL" id="CAI8013546.1"/>
    </source>
</evidence>
<comment type="caution">
    <text evidence="1">The sequence shown here is derived from an EMBL/GenBank/DDBJ whole genome shotgun (WGS) entry which is preliminary data.</text>
</comment>
<reference evidence="1" key="1">
    <citation type="submission" date="2023-03" db="EMBL/GenBank/DDBJ databases">
        <authorList>
            <person name="Steffen K."/>
            <person name="Cardenas P."/>
        </authorList>
    </citation>
    <scope>NUCLEOTIDE SEQUENCE</scope>
</reference>
<dbReference type="EMBL" id="CASHTH010001273">
    <property type="protein sequence ID" value="CAI8013546.1"/>
    <property type="molecule type" value="Genomic_DNA"/>
</dbReference>
<gene>
    <name evidence="1" type="ORF">GBAR_LOCUS8572</name>
</gene>
<dbReference type="InterPro" id="IPR038081">
    <property type="entry name" value="CalX-like_sf"/>
</dbReference>
<dbReference type="AlphaFoldDB" id="A0AA35RN06"/>
<proteinExistence type="predicted"/>
<accession>A0AA35RN06</accession>
<sequence>GFFRETFRVSLEPNDDYSVLFGETRSARVGIKDNDMVRVEMDLDASTLTIREGSNEPAQICAKIVAPHAVCPIEFSASFAFLSETTGSAESGPTEDFVALSIMKPIRKCETATCAELVYNDDNIVEMDEVFDVYITNSPGLIQSIDIDRSRRAVTIIDDDIAIIGPPPIIEGYESRGVVEVNIVAAEGLDDDCQVDFHVNLNLTIPDVFNEILVFQRVCEDRVQFSAEY</sequence>
<name>A0AA35RN06_GEOBA</name>
<dbReference type="SUPFAM" id="SSF141072">
    <property type="entry name" value="CalX-like"/>
    <property type="match status" value="1"/>
</dbReference>
<dbReference type="Proteomes" id="UP001174909">
    <property type="component" value="Unassembled WGS sequence"/>
</dbReference>
<organism evidence="1 2">
    <name type="scientific">Geodia barretti</name>
    <name type="common">Barrett's horny sponge</name>
    <dbReference type="NCBI Taxonomy" id="519541"/>
    <lineage>
        <taxon>Eukaryota</taxon>
        <taxon>Metazoa</taxon>
        <taxon>Porifera</taxon>
        <taxon>Demospongiae</taxon>
        <taxon>Heteroscleromorpha</taxon>
        <taxon>Tetractinellida</taxon>
        <taxon>Astrophorina</taxon>
        <taxon>Geodiidae</taxon>
        <taxon>Geodia</taxon>
    </lineage>
</organism>
<keyword evidence="2" id="KW-1185">Reference proteome</keyword>